<evidence type="ECO:0000313" key="2">
    <source>
        <dbReference type="EMBL" id="MBW4330438.1"/>
    </source>
</evidence>
<evidence type="ECO:0000313" key="3">
    <source>
        <dbReference type="Proteomes" id="UP001197214"/>
    </source>
</evidence>
<organism evidence="2 3">
    <name type="scientific">Stakelama flava</name>
    <dbReference type="NCBI Taxonomy" id="2860338"/>
    <lineage>
        <taxon>Bacteria</taxon>
        <taxon>Pseudomonadati</taxon>
        <taxon>Pseudomonadota</taxon>
        <taxon>Alphaproteobacteria</taxon>
        <taxon>Sphingomonadales</taxon>
        <taxon>Sphingomonadaceae</taxon>
        <taxon>Stakelama</taxon>
    </lineage>
</organism>
<dbReference type="Proteomes" id="UP001197214">
    <property type="component" value="Unassembled WGS sequence"/>
</dbReference>
<reference evidence="2 3" key="1">
    <citation type="submission" date="2021-07" db="EMBL/GenBank/DDBJ databases">
        <title>Stakelama flava sp. nov., a novel endophytic bacterium isolated from branch of Kandelia candel.</title>
        <authorList>
            <person name="Tuo L."/>
        </authorList>
    </citation>
    <scope>NUCLEOTIDE SEQUENCE [LARGE SCALE GENOMIC DNA]</scope>
    <source>
        <strain evidence="2 3">CBK3Z-3</strain>
    </source>
</reference>
<evidence type="ECO:0000256" key="1">
    <source>
        <dbReference type="SAM" id="MobiDB-lite"/>
    </source>
</evidence>
<keyword evidence="3" id="KW-1185">Reference proteome</keyword>
<proteinExistence type="predicted"/>
<feature type="region of interest" description="Disordered" evidence="1">
    <location>
        <begin position="186"/>
        <end position="207"/>
    </location>
</feature>
<accession>A0ABS6XJQ7</accession>
<dbReference type="EMBL" id="JAHWZX010000004">
    <property type="protein sequence ID" value="MBW4330438.1"/>
    <property type="molecule type" value="Genomic_DNA"/>
</dbReference>
<comment type="caution">
    <text evidence="2">The sequence shown here is derived from an EMBL/GenBank/DDBJ whole genome shotgun (WGS) entry which is preliminary data.</text>
</comment>
<dbReference type="RefSeq" id="WP_219237545.1">
    <property type="nucleotide sequence ID" value="NZ_JAHWZX010000004.1"/>
</dbReference>
<protein>
    <submittedName>
        <fullName evidence="2">Sigma-70 family RNA polymerase sigma factor</fullName>
    </submittedName>
</protein>
<sequence>MSKITAALEVAVAEVIANLPKDGEKQTNRQRVASDRAFARVLDLVAPRIRHFIRQYGLIAHWDDAEQCCAIGVHRAIQAYDPSKAQFTTFVNWQLRGELQSLRFRVMTDQRPSAKKVDATTVSLHATATGDDGETTSLESMVEDEDALERTEAAAAEHLADNTREALLDAYVEHLREVGLDQLRRRARNQRSRQNDDSSLPRFRAKGGIDADELAELEERLASQREIVAHRLNDDLSDMTDDPQERERLRQVAKRAAKTIAKIAETDERFGGMFERRKPQPRRRDTDRIETRQSLLPDAVNSQGTRVMVVEATDMEGARVALPMADAFPAARSRLN</sequence>
<name>A0ABS6XJQ7_9SPHN</name>
<gene>
    <name evidence="2" type="ORF">KY084_06065</name>
</gene>